<accession>A0A5D4K843</accession>
<proteinExistence type="predicted"/>
<dbReference type="EMBL" id="VTEH01000018">
    <property type="protein sequence ID" value="TYR73412.1"/>
    <property type="molecule type" value="Genomic_DNA"/>
</dbReference>
<dbReference type="Proteomes" id="UP000323317">
    <property type="component" value="Unassembled WGS sequence"/>
</dbReference>
<name>A0A5D4K843_9BACI</name>
<evidence type="ECO:0000256" key="1">
    <source>
        <dbReference type="SAM" id="Phobius"/>
    </source>
</evidence>
<dbReference type="Gene3D" id="1.25.40.10">
    <property type="entry name" value="Tetratricopeptide repeat domain"/>
    <property type="match status" value="1"/>
</dbReference>
<gene>
    <name evidence="2" type="ORF">FZC79_18385</name>
</gene>
<evidence type="ECO:0000313" key="2">
    <source>
        <dbReference type="EMBL" id="TYR73412.1"/>
    </source>
</evidence>
<protein>
    <submittedName>
        <fullName evidence="2">Uncharacterized protein</fullName>
    </submittedName>
</protein>
<reference evidence="2 3" key="1">
    <citation type="submission" date="2019-08" db="EMBL/GenBank/DDBJ databases">
        <title>Bacillus genomes from the desert of Cuatro Cienegas, Coahuila.</title>
        <authorList>
            <person name="Olmedo-Alvarez G."/>
        </authorList>
    </citation>
    <scope>NUCLEOTIDE SEQUENCE [LARGE SCALE GENOMIC DNA]</scope>
    <source>
        <strain evidence="2 3">CH40_1T</strain>
    </source>
</reference>
<evidence type="ECO:0000313" key="3">
    <source>
        <dbReference type="Proteomes" id="UP000323317"/>
    </source>
</evidence>
<sequence>MNSQLLIISVIFLNTCIVLGGFKAAGKQNRARSAHLLWILWMALFLPVIGSLFGAVVWYLSGRIDRLRDGVPAGYMEMTGRRQNKLEETVQKDREAVPTASVFRHGDSRVQKEFLLNLHSMGITRLKKSLDLALSNDDSETVHYAATTSNLLQEKFRKDIEGFKQRLVPKHAEGYRVLADHYISYLKSGMASSKWQEMTGEECIHFLKEASTEFPEHPDFLQKQAYVLEMLGRKESAREISISMLKKFPEHYGGYEGMVRYCYEEGKWEELKSTISAMKRSVQRDSIPNSFKMTLGVLEGTGEWTNSS</sequence>
<feature type="transmembrane region" description="Helical" evidence="1">
    <location>
        <begin position="37"/>
        <end position="60"/>
    </location>
</feature>
<keyword evidence="1" id="KW-0472">Membrane</keyword>
<keyword evidence="1" id="KW-1133">Transmembrane helix</keyword>
<keyword evidence="1" id="KW-0812">Transmembrane</keyword>
<dbReference type="AlphaFoldDB" id="A0A5D4K843"/>
<dbReference type="InterPro" id="IPR011990">
    <property type="entry name" value="TPR-like_helical_dom_sf"/>
</dbReference>
<comment type="caution">
    <text evidence="2">The sequence shown here is derived from an EMBL/GenBank/DDBJ whole genome shotgun (WGS) entry which is preliminary data.</text>
</comment>
<organism evidence="2 3">
    <name type="scientific">Rossellomorea vietnamensis</name>
    <dbReference type="NCBI Taxonomy" id="218284"/>
    <lineage>
        <taxon>Bacteria</taxon>
        <taxon>Bacillati</taxon>
        <taxon>Bacillota</taxon>
        <taxon>Bacilli</taxon>
        <taxon>Bacillales</taxon>
        <taxon>Bacillaceae</taxon>
        <taxon>Rossellomorea</taxon>
    </lineage>
</organism>
<dbReference type="SUPFAM" id="SSF48452">
    <property type="entry name" value="TPR-like"/>
    <property type="match status" value="1"/>
</dbReference>
<dbReference type="RefSeq" id="WP_148948239.1">
    <property type="nucleotide sequence ID" value="NZ_VTEH01000018.1"/>
</dbReference>
<feature type="transmembrane region" description="Helical" evidence="1">
    <location>
        <begin position="6"/>
        <end position="25"/>
    </location>
</feature>